<dbReference type="AlphaFoldDB" id="A0A183TWA3"/>
<proteinExistence type="predicted"/>
<evidence type="ECO:0000313" key="2">
    <source>
        <dbReference type="Proteomes" id="UP000050794"/>
    </source>
</evidence>
<dbReference type="EMBL" id="UYWY01000252">
    <property type="protein sequence ID" value="VDM24382.1"/>
    <property type="molecule type" value="Genomic_DNA"/>
</dbReference>
<name>A0A183TWA3_TOXCA</name>
<accession>A0A183TWA3</accession>
<dbReference type="InterPro" id="IPR036388">
    <property type="entry name" value="WH-like_DNA-bd_sf"/>
</dbReference>
<dbReference type="WBParaSite" id="TCNE_0000052201-mRNA-1">
    <property type="protein sequence ID" value="TCNE_0000052201-mRNA-1"/>
    <property type="gene ID" value="TCNE_0000052201"/>
</dbReference>
<evidence type="ECO:0000313" key="3">
    <source>
        <dbReference type="WBParaSite" id="TCNE_0000052201-mRNA-1"/>
    </source>
</evidence>
<keyword evidence="2" id="KW-1185">Reference proteome</keyword>
<gene>
    <name evidence="1" type="ORF">TCNE_LOCUS523</name>
</gene>
<dbReference type="Proteomes" id="UP000050794">
    <property type="component" value="Unassembled WGS sequence"/>
</dbReference>
<dbReference type="SUPFAM" id="SSF46785">
    <property type="entry name" value="Winged helix' DNA-binding domain"/>
    <property type="match status" value="1"/>
</dbReference>
<reference evidence="1 2" key="2">
    <citation type="submission" date="2018-11" db="EMBL/GenBank/DDBJ databases">
        <authorList>
            <consortium name="Pathogen Informatics"/>
        </authorList>
    </citation>
    <scope>NUCLEOTIDE SEQUENCE [LARGE SCALE GENOMIC DNA]</scope>
</reference>
<organism evidence="2 3">
    <name type="scientific">Toxocara canis</name>
    <name type="common">Canine roundworm</name>
    <dbReference type="NCBI Taxonomy" id="6265"/>
    <lineage>
        <taxon>Eukaryota</taxon>
        <taxon>Metazoa</taxon>
        <taxon>Ecdysozoa</taxon>
        <taxon>Nematoda</taxon>
        <taxon>Chromadorea</taxon>
        <taxon>Rhabditida</taxon>
        <taxon>Spirurina</taxon>
        <taxon>Ascaridomorpha</taxon>
        <taxon>Ascaridoidea</taxon>
        <taxon>Toxocaridae</taxon>
        <taxon>Toxocara</taxon>
    </lineage>
</organism>
<sequence>MVLPPSSVNDLCESSYDARAYLRGQTFAAPEGTLINCCQLGESQFPKAPTIFESGSEKSVSARPQIIPVSSDRMVYIQGELPSSEQCPLLAQLSSPSYSQFPDAIYFAQTPGAIRTFAPVCQQQLQVEELSTDRNIAPSNQKVENDSHLLVPSDNERALFLKGCSTAALWNFLIDCLIESNHYGNVCSWTNLWEMRITNTNLFASQWNVYNPDNSKKEVRYLSVSRALKRFEKMKWCGLVLLKSSPCRRNTFRFLPEHNSPMLPLPKECPSASAISDQPRRSTLLANNYYMLIEIGGKKRVRGKKICEERTLEEKMGIFRSKKQRMEYVHSIATSQISCCNADSPCDFLHSLISYAHFIDSQTLCDGCGDGATRN</sequence>
<protein>
    <submittedName>
        <fullName evidence="3">ETS domain-containing protein</fullName>
    </submittedName>
</protein>
<evidence type="ECO:0000313" key="1">
    <source>
        <dbReference type="EMBL" id="VDM24382.1"/>
    </source>
</evidence>
<reference evidence="3" key="1">
    <citation type="submission" date="2016-06" db="UniProtKB">
        <authorList>
            <consortium name="WormBaseParasite"/>
        </authorList>
    </citation>
    <scope>IDENTIFICATION</scope>
</reference>
<dbReference type="InterPro" id="IPR036390">
    <property type="entry name" value="WH_DNA-bd_sf"/>
</dbReference>
<dbReference type="Gene3D" id="1.10.10.10">
    <property type="entry name" value="Winged helix-like DNA-binding domain superfamily/Winged helix DNA-binding domain"/>
    <property type="match status" value="1"/>
</dbReference>